<dbReference type="EMBL" id="OZ019907">
    <property type="protein sequence ID" value="CAK9205707.1"/>
    <property type="molecule type" value="Genomic_DNA"/>
</dbReference>
<accession>A0ABP0TVK0</accession>
<organism evidence="3 4">
    <name type="scientific">Sphagnum troendelagicum</name>
    <dbReference type="NCBI Taxonomy" id="128251"/>
    <lineage>
        <taxon>Eukaryota</taxon>
        <taxon>Viridiplantae</taxon>
        <taxon>Streptophyta</taxon>
        <taxon>Embryophyta</taxon>
        <taxon>Bryophyta</taxon>
        <taxon>Sphagnophytina</taxon>
        <taxon>Sphagnopsida</taxon>
        <taxon>Sphagnales</taxon>
        <taxon>Sphagnaceae</taxon>
        <taxon>Sphagnum</taxon>
    </lineage>
</organism>
<keyword evidence="2" id="KW-1133">Transmembrane helix</keyword>
<reference evidence="3" key="1">
    <citation type="submission" date="2024-02" db="EMBL/GenBank/DDBJ databases">
        <authorList>
            <consortium name="ELIXIR-Norway"/>
            <consortium name="Elixir Norway"/>
        </authorList>
    </citation>
    <scope>NUCLEOTIDE SEQUENCE</scope>
</reference>
<proteinExistence type="predicted"/>
<evidence type="ECO:0000313" key="3">
    <source>
        <dbReference type="EMBL" id="CAK9205707.1"/>
    </source>
</evidence>
<sequence>MSLCRVCRVKRESERLSLASSDDALKALQNLNAETRQSSISSEEASSAAAGTSPPGEEESDHHAYHSNNRIGRFIHSLYSRLRHPIHGSSHRSETGHLTRTFNEWSIDFVKDAMGWLLRHTKSRHALIVGGGLMLMNTLIIQLGIPGQMCRCMENNSCFLYTLLRKMNLIVFCS</sequence>
<dbReference type="Proteomes" id="UP001497512">
    <property type="component" value="Chromosome 15"/>
</dbReference>
<keyword evidence="2" id="KW-0472">Membrane</keyword>
<evidence type="ECO:0000256" key="2">
    <source>
        <dbReference type="SAM" id="Phobius"/>
    </source>
</evidence>
<protein>
    <submittedName>
        <fullName evidence="3">Uncharacterized protein</fullName>
    </submittedName>
</protein>
<evidence type="ECO:0000313" key="4">
    <source>
        <dbReference type="Proteomes" id="UP001497512"/>
    </source>
</evidence>
<gene>
    <name evidence="3" type="ORF">CSSPTR1EN2_LOCUS7983</name>
</gene>
<feature type="transmembrane region" description="Helical" evidence="2">
    <location>
        <begin position="126"/>
        <end position="145"/>
    </location>
</feature>
<keyword evidence="2" id="KW-0812">Transmembrane</keyword>
<evidence type="ECO:0000256" key="1">
    <source>
        <dbReference type="SAM" id="MobiDB-lite"/>
    </source>
</evidence>
<feature type="compositionally biased region" description="Low complexity" evidence="1">
    <location>
        <begin position="38"/>
        <end position="50"/>
    </location>
</feature>
<feature type="region of interest" description="Disordered" evidence="1">
    <location>
        <begin position="34"/>
        <end position="63"/>
    </location>
</feature>
<keyword evidence="4" id="KW-1185">Reference proteome</keyword>
<name>A0ABP0TVK0_9BRYO</name>